<evidence type="ECO:0000313" key="2">
    <source>
        <dbReference type="Proteomes" id="UP000823750"/>
    </source>
</evidence>
<comment type="caution">
    <text evidence="1">The sequence shown here is derived from an EMBL/GenBank/DDBJ whole genome shotgun (WGS) entry which is preliminary data.</text>
</comment>
<sequence length="55" mass="6536">MNIKGNKYRLIVVVKFRMGYVFIRFVGTHAEYDRINCATKEVFGCLLRTRHRQVS</sequence>
<dbReference type="Pfam" id="PF09907">
    <property type="entry name" value="HigB_toxin"/>
    <property type="match status" value="1"/>
</dbReference>
<evidence type="ECO:0000313" key="1">
    <source>
        <dbReference type="EMBL" id="MBO8485156.1"/>
    </source>
</evidence>
<proteinExistence type="predicted"/>
<dbReference type="EMBL" id="JADILX010000034">
    <property type="protein sequence ID" value="MBO8485156.1"/>
    <property type="molecule type" value="Genomic_DNA"/>
</dbReference>
<dbReference type="Proteomes" id="UP000823750">
    <property type="component" value="Unassembled WGS sequence"/>
</dbReference>
<accession>A0A9D9J3B0</accession>
<dbReference type="InterPro" id="IPR018669">
    <property type="entry name" value="Toxin_HigB"/>
</dbReference>
<dbReference type="GO" id="GO:0004519">
    <property type="term" value="F:endonuclease activity"/>
    <property type="evidence" value="ECO:0007669"/>
    <property type="project" value="InterPro"/>
</dbReference>
<organism evidence="1 2">
    <name type="scientific">Candidatus Cryptobacteroides excrementavium</name>
    <dbReference type="NCBI Taxonomy" id="2840759"/>
    <lineage>
        <taxon>Bacteria</taxon>
        <taxon>Pseudomonadati</taxon>
        <taxon>Bacteroidota</taxon>
        <taxon>Bacteroidia</taxon>
        <taxon>Bacteroidales</taxon>
        <taxon>Candidatus Cryptobacteroides</taxon>
    </lineage>
</organism>
<dbReference type="GO" id="GO:0110001">
    <property type="term" value="C:toxin-antitoxin complex"/>
    <property type="evidence" value="ECO:0007669"/>
    <property type="project" value="InterPro"/>
</dbReference>
<protein>
    <submittedName>
        <fullName evidence="1">Type II toxin-antitoxin system HigB family toxin</fullName>
    </submittedName>
</protein>
<name>A0A9D9J3B0_9BACT</name>
<gene>
    <name evidence="1" type="ORF">IAB78_01875</name>
</gene>
<dbReference type="AlphaFoldDB" id="A0A9D9J3B0"/>
<reference evidence="1" key="2">
    <citation type="journal article" date="2021" name="PeerJ">
        <title>Extensive microbial diversity within the chicken gut microbiome revealed by metagenomics and culture.</title>
        <authorList>
            <person name="Gilroy R."/>
            <person name="Ravi A."/>
            <person name="Getino M."/>
            <person name="Pursley I."/>
            <person name="Horton D.L."/>
            <person name="Alikhan N.F."/>
            <person name="Baker D."/>
            <person name="Gharbi K."/>
            <person name="Hall N."/>
            <person name="Watson M."/>
            <person name="Adriaenssens E.M."/>
            <person name="Foster-Nyarko E."/>
            <person name="Jarju S."/>
            <person name="Secka A."/>
            <person name="Antonio M."/>
            <person name="Oren A."/>
            <person name="Chaudhuri R.R."/>
            <person name="La Ragione R."/>
            <person name="Hildebrand F."/>
            <person name="Pallen M.J."/>
        </authorList>
    </citation>
    <scope>NUCLEOTIDE SEQUENCE</scope>
    <source>
        <strain evidence="1">B2-16538</strain>
    </source>
</reference>
<reference evidence="1" key="1">
    <citation type="submission" date="2020-10" db="EMBL/GenBank/DDBJ databases">
        <authorList>
            <person name="Gilroy R."/>
        </authorList>
    </citation>
    <scope>NUCLEOTIDE SEQUENCE</scope>
    <source>
        <strain evidence="1">B2-16538</strain>
    </source>
</reference>
<dbReference type="GO" id="GO:0003723">
    <property type="term" value="F:RNA binding"/>
    <property type="evidence" value="ECO:0007669"/>
    <property type="project" value="InterPro"/>
</dbReference>